<evidence type="ECO:0000256" key="2">
    <source>
        <dbReference type="ARBA" id="ARBA00022801"/>
    </source>
</evidence>
<dbReference type="Gene3D" id="3.90.950.10">
    <property type="match status" value="1"/>
</dbReference>
<evidence type="ECO:0000256" key="1">
    <source>
        <dbReference type="ARBA" id="ARBA00008023"/>
    </source>
</evidence>
<evidence type="ECO:0000256" key="3">
    <source>
        <dbReference type="RuleBase" id="RU003781"/>
    </source>
</evidence>
<name>A0A2G9YD31_9BACT</name>
<comment type="caution">
    <text evidence="4">The sequence shown here is derived from an EMBL/GenBank/DDBJ whole genome shotgun (WGS) entry which is preliminary data.</text>
</comment>
<dbReference type="AlphaFoldDB" id="A0A2G9YD31"/>
<dbReference type="GO" id="GO:0005737">
    <property type="term" value="C:cytoplasm"/>
    <property type="evidence" value="ECO:0007669"/>
    <property type="project" value="TreeGrafter"/>
</dbReference>
<dbReference type="InterPro" id="IPR002637">
    <property type="entry name" value="RdgB/HAM1"/>
</dbReference>
<dbReference type="CDD" id="cd00515">
    <property type="entry name" value="HAM1"/>
    <property type="match status" value="1"/>
</dbReference>
<dbReference type="PANTHER" id="PTHR11067:SF9">
    <property type="entry name" value="INOSINE TRIPHOSPHATE PYROPHOSPHATASE"/>
    <property type="match status" value="1"/>
</dbReference>
<gene>
    <name evidence="4" type="primary">rdgB</name>
    <name evidence="4" type="ORF">COX44_01475</name>
</gene>
<proteinExistence type="inferred from homology"/>
<dbReference type="PANTHER" id="PTHR11067">
    <property type="entry name" value="INOSINE TRIPHOSPHATE PYROPHOSPHATASE/HAM1 PROTEIN"/>
    <property type="match status" value="1"/>
</dbReference>
<dbReference type="InterPro" id="IPR029001">
    <property type="entry name" value="ITPase-like_fam"/>
</dbReference>
<evidence type="ECO:0000313" key="4">
    <source>
        <dbReference type="EMBL" id="PIP17146.1"/>
    </source>
</evidence>
<accession>A0A2G9YD31</accession>
<dbReference type="GO" id="GO:0009143">
    <property type="term" value="P:nucleoside triphosphate catabolic process"/>
    <property type="evidence" value="ECO:0007669"/>
    <property type="project" value="InterPro"/>
</dbReference>
<dbReference type="Pfam" id="PF01725">
    <property type="entry name" value="Ham1p_like"/>
    <property type="match status" value="1"/>
</dbReference>
<dbReference type="SUPFAM" id="SSF52972">
    <property type="entry name" value="ITPase-like"/>
    <property type="match status" value="1"/>
</dbReference>
<keyword evidence="2 3" id="KW-0378">Hydrolase</keyword>
<dbReference type="Proteomes" id="UP000231480">
    <property type="component" value="Unassembled WGS sequence"/>
</dbReference>
<protein>
    <submittedName>
        <fullName evidence="4">Non-canonical purine NTP pyrophosphatase, RdgB/HAM1 family</fullName>
    </submittedName>
</protein>
<comment type="similarity">
    <text evidence="1 3">Belongs to the HAM1 NTPase family.</text>
</comment>
<organism evidence="4 5">
    <name type="scientific">Candidatus Portnoybacteria bacterium CG23_combo_of_CG06-09_8_20_14_all_37_13</name>
    <dbReference type="NCBI Taxonomy" id="1974819"/>
    <lineage>
        <taxon>Bacteria</taxon>
        <taxon>Candidatus Portnoyibacteriota</taxon>
    </lineage>
</organism>
<dbReference type="EMBL" id="PCRH01000033">
    <property type="protein sequence ID" value="PIP17146.1"/>
    <property type="molecule type" value="Genomic_DNA"/>
</dbReference>
<dbReference type="GO" id="GO:0047429">
    <property type="term" value="F:nucleoside triphosphate diphosphatase activity"/>
    <property type="evidence" value="ECO:0007669"/>
    <property type="project" value="InterPro"/>
</dbReference>
<evidence type="ECO:0000313" key="5">
    <source>
        <dbReference type="Proteomes" id="UP000231480"/>
    </source>
</evidence>
<dbReference type="NCBIfam" id="TIGR00042">
    <property type="entry name" value="RdgB/HAM1 family non-canonical purine NTP pyrophosphatase"/>
    <property type="match status" value="1"/>
</dbReference>
<reference evidence="4 5" key="1">
    <citation type="submission" date="2017-09" db="EMBL/GenBank/DDBJ databases">
        <title>Depth-based differentiation of microbial function through sediment-hosted aquifers and enrichment of novel symbionts in the deep terrestrial subsurface.</title>
        <authorList>
            <person name="Probst A.J."/>
            <person name="Ladd B."/>
            <person name="Jarett J.K."/>
            <person name="Geller-Mcgrath D.E."/>
            <person name="Sieber C.M."/>
            <person name="Emerson J.B."/>
            <person name="Anantharaman K."/>
            <person name="Thomas B.C."/>
            <person name="Malmstrom R."/>
            <person name="Stieglmeier M."/>
            <person name="Klingl A."/>
            <person name="Woyke T."/>
            <person name="Ryan C.M."/>
            <person name="Banfield J.F."/>
        </authorList>
    </citation>
    <scope>NUCLEOTIDE SEQUENCE [LARGE SCALE GENOMIC DNA]</scope>
    <source>
        <strain evidence="4">CG23_combo_of_CG06-09_8_20_14_all_37_13</strain>
    </source>
</reference>
<sequence>MEIYLVTSNKNKLREFEEILGFKLKRVDLELDEIQAVEVEKVVEHKTRQAFEMIKKPVITEDTGLHFEAWNGLPGALAKWFDKSIGYGKLCQLLGENRRAKAKTVVGYFNGKDYKEFIGEISGIIAPEAKGTTNFGWDIIFIPEGYQKTFAEMTFKEKNKISMRKIALEKFREFCKI</sequence>